<dbReference type="InterPro" id="IPR001841">
    <property type="entry name" value="Znf_RING"/>
</dbReference>
<comment type="function">
    <text evidence="2">Might act as an E3 ubiquitin-protein ligase, or as part of E3 complex, which accepts ubiquitin from specific E2 ubiquitin-conjugating enzymes and then transfers it to substrates.</text>
</comment>
<keyword evidence="7" id="KW-0677">Repeat</keyword>
<dbReference type="InterPro" id="IPR013083">
    <property type="entry name" value="Znf_RING/FYVE/PHD"/>
</dbReference>
<feature type="domain" description="RING-type" evidence="13">
    <location>
        <begin position="327"/>
        <end position="373"/>
    </location>
</feature>
<reference evidence="15 16" key="1">
    <citation type="journal article" date="2010" name="Plant Cell">
        <title>The Chlorella variabilis NC64A genome reveals adaptation to photosymbiosis, coevolution with viruses, and cryptic sex.</title>
        <authorList>
            <person name="Blanc G."/>
            <person name="Duncan G."/>
            <person name="Agarkova I."/>
            <person name="Borodovsky M."/>
            <person name="Gurnon J."/>
            <person name="Kuo A."/>
            <person name="Lindquist E."/>
            <person name="Lucas S."/>
            <person name="Pangilinan J."/>
            <person name="Polle J."/>
            <person name="Salamov A."/>
            <person name="Terry A."/>
            <person name="Yamada T."/>
            <person name="Dunigan D.D."/>
            <person name="Grigoriev I.V."/>
            <person name="Claverie J.M."/>
            <person name="Van Etten J.L."/>
        </authorList>
    </citation>
    <scope>NUCLEOTIDE SEQUENCE [LARGE SCALE GENOMIC DNA]</scope>
    <source>
        <strain evidence="15 16">NC64A</strain>
    </source>
</reference>
<dbReference type="Pfam" id="PF01485">
    <property type="entry name" value="IBR"/>
    <property type="match status" value="1"/>
</dbReference>
<evidence type="ECO:0000313" key="16">
    <source>
        <dbReference type="Proteomes" id="UP000008141"/>
    </source>
</evidence>
<dbReference type="EC" id="2.3.2.31" evidence="4"/>
<dbReference type="RefSeq" id="XP_005844643.1">
    <property type="nucleotide sequence ID" value="XM_005844581.1"/>
</dbReference>
<keyword evidence="6" id="KW-0479">Metal-binding</keyword>
<evidence type="ECO:0000256" key="7">
    <source>
        <dbReference type="ARBA" id="ARBA00022737"/>
    </source>
</evidence>
<protein>
    <recommendedName>
        <fullName evidence="4">RBR-type E3 ubiquitin transferase</fullName>
        <ecNumber evidence="4">2.3.2.31</ecNumber>
    </recommendedName>
</protein>
<comment type="similarity">
    <text evidence="3">Belongs to the RBR family. Ariadne subfamily.</text>
</comment>
<dbReference type="Proteomes" id="UP000008141">
    <property type="component" value="Unassembled WGS sequence"/>
</dbReference>
<evidence type="ECO:0000256" key="10">
    <source>
        <dbReference type="ARBA" id="ARBA00022833"/>
    </source>
</evidence>
<evidence type="ECO:0000256" key="8">
    <source>
        <dbReference type="ARBA" id="ARBA00022771"/>
    </source>
</evidence>
<dbReference type="OMA" id="CEMACLE"/>
<dbReference type="InterPro" id="IPR002867">
    <property type="entry name" value="IBR_dom"/>
</dbReference>
<dbReference type="CDD" id="cd20341">
    <property type="entry name" value="BRcat_RBR_RNF14"/>
    <property type="match status" value="1"/>
</dbReference>
<dbReference type="SMART" id="SM00591">
    <property type="entry name" value="RWD"/>
    <property type="match status" value="1"/>
</dbReference>
<dbReference type="FunCoup" id="E1ZP23">
    <property type="interactions" value="1026"/>
</dbReference>
<dbReference type="KEGG" id="cvr:CHLNCDRAFT_138969"/>
<proteinExistence type="inferred from homology"/>
<dbReference type="SUPFAM" id="SSF54495">
    <property type="entry name" value="UBC-like"/>
    <property type="match status" value="1"/>
</dbReference>
<evidence type="ECO:0000256" key="2">
    <source>
        <dbReference type="ARBA" id="ARBA00003976"/>
    </source>
</evidence>
<dbReference type="InParanoid" id="E1ZP23"/>
<feature type="region of interest" description="Disordered" evidence="12">
    <location>
        <begin position="258"/>
        <end position="297"/>
    </location>
</feature>
<evidence type="ECO:0000259" key="14">
    <source>
        <dbReference type="PROSITE" id="PS51873"/>
    </source>
</evidence>
<dbReference type="Pfam" id="PF05773">
    <property type="entry name" value="RWD"/>
    <property type="match status" value="1"/>
</dbReference>
<accession>E1ZP23</accession>
<keyword evidence="8 11" id="KW-0863">Zinc-finger</keyword>
<name>E1ZP23_CHLVA</name>
<keyword evidence="9" id="KW-0833">Ubl conjugation pathway</keyword>
<dbReference type="GO" id="GO:0008270">
    <property type="term" value="F:zinc ion binding"/>
    <property type="evidence" value="ECO:0007669"/>
    <property type="project" value="UniProtKB-KW"/>
</dbReference>
<dbReference type="AlphaFoldDB" id="E1ZP23"/>
<keyword evidence="5" id="KW-0808">Transferase</keyword>
<gene>
    <name evidence="15" type="ORF">CHLNCDRAFT_138969</name>
</gene>
<dbReference type="Gene3D" id="3.30.40.10">
    <property type="entry name" value="Zinc/RING finger domain, C3HC4 (zinc finger)"/>
    <property type="match status" value="1"/>
</dbReference>
<dbReference type="STRING" id="554065.E1ZP23"/>
<dbReference type="PROSITE" id="PS50089">
    <property type="entry name" value="ZF_RING_2"/>
    <property type="match status" value="1"/>
</dbReference>
<dbReference type="EMBL" id="GL433856">
    <property type="protein sequence ID" value="EFN52541.1"/>
    <property type="molecule type" value="Genomic_DNA"/>
</dbReference>
<keyword evidence="16" id="KW-1185">Reference proteome</keyword>
<keyword evidence="10" id="KW-0862">Zinc</keyword>
<evidence type="ECO:0000256" key="12">
    <source>
        <dbReference type="SAM" id="MobiDB-lite"/>
    </source>
</evidence>
<evidence type="ECO:0000259" key="13">
    <source>
        <dbReference type="PROSITE" id="PS50089"/>
    </source>
</evidence>
<evidence type="ECO:0000313" key="15">
    <source>
        <dbReference type="EMBL" id="EFN52541.1"/>
    </source>
</evidence>
<organism evidence="16">
    <name type="scientific">Chlorella variabilis</name>
    <name type="common">Green alga</name>
    <dbReference type="NCBI Taxonomy" id="554065"/>
    <lineage>
        <taxon>Eukaryota</taxon>
        <taxon>Viridiplantae</taxon>
        <taxon>Chlorophyta</taxon>
        <taxon>core chlorophytes</taxon>
        <taxon>Trebouxiophyceae</taxon>
        <taxon>Chlorellales</taxon>
        <taxon>Chlorellaceae</taxon>
        <taxon>Chlorella clade</taxon>
        <taxon>Chlorella</taxon>
    </lineage>
</organism>
<evidence type="ECO:0000256" key="3">
    <source>
        <dbReference type="ARBA" id="ARBA00005884"/>
    </source>
</evidence>
<evidence type="ECO:0000256" key="11">
    <source>
        <dbReference type="PROSITE-ProRule" id="PRU00175"/>
    </source>
</evidence>
<dbReference type="Pfam" id="PF26200">
    <property type="entry name" value="Rcat_RNF216"/>
    <property type="match status" value="1"/>
</dbReference>
<dbReference type="GeneID" id="17351957"/>
<feature type="region of interest" description="Disordered" evidence="12">
    <location>
        <begin position="45"/>
        <end position="93"/>
    </location>
</feature>
<evidence type="ECO:0000256" key="9">
    <source>
        <dbReference type="ARBA" id="ARBA00022786"/>
    </source>
</evidence>
<evidence type="ECO:0000256" key="4">
    <source>
        <dbReference type="ARBA" id="ARBA00012251"/>
    </source>
</evidence>
<dbReference type="PROSITE" id="PS51873">
    <property type="entry name" value="TRIAD"/>
    <property type="match status" value="1"/>
</dbReference>
<comment type="catalytic activity">
    <reaction evidence="1">
        <text>[E2 ubiquitin-conjugating enzyme]-S-ubiquitinyl-L-cysteine + [acceptor protein]-L-lysine = [E2 ubiquitin-conjugating enzyme]-L-cysteine + [acceptor protein]-N(6)-ubiquitinyl-L-lysine.</text>
        <dbReference type="EC" id="2.3.2.31"/>
    </reaction>
</comment>
<feature type="compositionally biased region" description="Low complexity" evidence="12">
    <location>
        <begin position="130"/>
        <end position="141"/>
    </location>
</feature>
<evidence type="ECO:0000256" key="5">
    <source>
        <dbReference type="ARBA" id="ARBA00022679"/>
    </source>
</evidence>
<evidence type="ECO:0000256" key="1">
    <source>
        <dbReference type="ARBA" id="ARBA00001798"/>
    </source>
</evidence>
<feature type="compositionally biased region" description="Gly residues" evidence="12">
    <location>
        <begin position="70"/>
        <end position="84"/>
    </location>
</feature>
<dbReference type="CDD" id="cd23820">
    <property type="entry name" value="RWD_RNF14"/>
    <property type="match status" value="1"/>
</dbReference>
<dbReference type="OrthoDB" id="1431934at2759"/>
<dbReference type="eggNOG" id="KOG1814">
    <property type="taxonomic scope" value="Eukaryota"/>
</dbReference>
<feature type="compositionally biased region" description="Low complexity" evidence="12">
    <location>
        <begin position="151"/>
        <end position="167"/>
    </location>
</feature>
<dbReference type="GO" id="GO:0016567">
    <property type="term" value="P:protein ubiquitination"/>
    <property type="evidence" value="ECO:0007669"/>
    <property type="project" value="InterPro"/>
</dbReference>
<dbReference type="FunFam" id="3.30.40.10:FF:000137">
    <property type="entry name" value="RanBP-type and C3HC4-type zinc finger-containing protein 1"/>
    <property type="match status" value="1"/>
</dbReference>
<dbReference type="InterPro" id="IPR016135">
    <property type="entry name" value="UBQ-conjugating_enzyme/RWD"/>
</dbReference>
<dbReference type="Gene3D" id="1.20.120.1750">
    <property type="match status" value="1"/>
</dbReference>
<dbReference type="InterPro" id="IPR031127">
    <property type="entry name" value="E3_UB_ligase_RBR"/>
</dbReference>
<dbReference type="InterPro" id="IPR044066">
    <property type="entry name" value="TRIAD_supradom"/>
</dbReference>
<dbReference type="SMART" id="SM00647">
    <property type="entry name" value="IBR"/>
    <property type="match status" value="2"/>
</dbReference>
<dbReference type="GO" id="GO:0061630">
    <property type="term" value="F:ubiquitin protein ligase activity"/>
    <property type="evidence" value="ECO:0007669"/>
    <property type="project" value="UniProtKB-EC"/>
</dbReference>
<feature type="region of interest" description="Disordered" evidence="12">
    <location>
        <begin position="130"/>
        <end position="167"/>
    </location>
</feature>
<dbReference type="SUPFAM" id="SSF57850">
    <property type="entry name" value="RING/U-box"/>
    <property type="match status" value="3"/>
</dbReference>
<dbReference type="Gene3D" id="3.10.110.10">
    <property type="entry name" value="Ubiquitin Conjugating Enzyme"/>
    <property type="match status" value="1"/>
</dbReference>
<dbReference type="InterPro" id="IPR006575">
    <property type="entry name" value="RWD_dom"/>
</dbReference>
<evidence type="ECO:0000256" key="6">
    <source>
        <dbReference type="ARBA" id="ARBA00022723"/>
    </source>
</evidence>
<dbReference type="PANTHER" id="PTHR11685">
    <property type="entry name" value="RBR FAMILY RING FINGER AND IBR DOMAIN-CONTAINING"/>
    <property type="match status" value="1"/>
</dbReference>
<sequence length="635" mass="66870">MAAAAAALSEEALLNWQQQVDEVQALEAIYGDSFQVLEVRGVLESGSSSSNGHCGHGTGGGGEEEEEGAGTSGRGSRTSGGGEGPPLDAASLAELDGPCSPAWALHCSLMVGVEPHAGRLRLLLPDQLPQQQDVQQGPSSGSDGGNGSPGAGPDAAAAEVPASGTGKTTAGAGCTVQYLPPICMQLRLGGGYPGQEPPGVSLSALWLGAAQVARLQRQLLRLWHEQGPGGPVCYTWADWLQSSALQHLGGEQALLLADDAPSSDGSTNGGGVAAGEPRAGSSGRPDSPGAEGGDEVEQEVAEERLVKLLRYDAVQEHAAFQRARHTCGVCLEEAPGTAFVRLEGCRHAWCALCLAEQARIHVAEGGLEKLRCPDPGCGAALAPGVLRRVLSPDDFGRWEQLTLQRTLDTMPDAAYCPRCSSLALEDADSCAQCPTCLFVFCSLCNEGWHPGTTCVSAETKLAMVRRKLAGGGRAAVDDLRRQEQELLSLAQIEAGWAALCKMSKRCPQCGMATQKAEGCNKMACGGCGAYWCWRCGKEIDGYRHFRSGQCILFDEAEILRWEAQWEEMQAAARVMAAGLRNEMCGQVNHKIGNNNHLACWSCTSHFCYCCRAVLRGRGAGGSHFGPRGCKQHSSE</sequence>
<feature type="domain" description="RING-type" evidence="14">
    <location>
        <begin position="323"/>
        <end position="555"/>
    </location>
</feature>